<sequence>MDFRDTPEYHGSTEVGLSSGLIGMSTIMFGLRIFVRLFVTKSFGLDDGLTVVAYLALMVLTVMDISAVSLGSGTHISYVPEDILYRFFELLSIQSILYFWVMALVRFAILAFIPRIVQDKIINRISWAVAAIIAAQTIGATVYRLTECIPFGDNFKSPDTPGLHCVGLKAHNGMMMGHGVIGIIVDMILLILPIWIICTKMIWSKKTLQIVLVLSIGVFAIATAIIRVALLAAIYLPIDLTWMMPFLTIWSGLEAHVGMWCCCFPALQPILRTMAPNKTRAVSAIYNNSSHTRYKPGTQDNSNSTRKECETNASRHYEMLNGSQRTIILPEKRQEDATRGGRDASPV</sequence>
<gene>
    <name evidence="1" type="ORF">F4820DRAFT_239403</name>
</gene>
<evidence type="ECO:0000313" key="2">
    <source>
        <dbReference type="Proteomes" id="UP001497700"/>
    </source>
</evidence>
<protein>
    <submittedName>
        <fullName evidence="1">Uncharacterized protein</fullName>
    </submittedName>
</protein>
<name>A0ACB9Z5D9_9PEZI</name>
<keyword evidence="2" id="KW-1185">Reference proteome</keyword>
<organism evidence="1 2">
    <name type="scientific">Hypoxylon rubiginosum</name>
    <dbReference type="NCBI Taxonomy" id="110542"/>
    <lineage>
        <taxon>Eukaryota</taxon>
        <taxon>Fungi</taxon>
        <taxon>Dikarya</taxon>
        <taxon>Ascomycota</taxon>
        <taxon>Pezizomycotina</taxon>
        <taxon>Sordariomycetes</taxon>
        <taxon>Xylariomycetidae</taxon>
        <taxon>Xylariales</taxon>
        <taxon>Hypoxylaceae</taxon>
        <taxon>Hypoxylon</taxon>
    </lineage>
</organism>
<reference evidence="1 2" key="1">
    <citation type="journal article" date="2022" name="New Phytol.">
        <title>Ecological generalism drives hyperdiversity of secondary metabolite gene clusters in xylarialean endophytes.</title>
        <authorList>
            <person name="Franco M.E.E."/>
            <person name="Wisecaver J.H."/>
            <person name="Arnold A.E."/>
            <person name="Ju Y.M."/>
            <person name="Slot J.C."/>
            <person name="Ahrendt S."/>
            <person name="Moore L.P."/>
            <person name="Eastman K.E."/>
            <person name="Scott K."/>
            <person name="Konkel Z."/>
            <person name="Mondo S.J."/>
            <person name="Kuo A."/>
            <person name="Hayes R.D."/>
            <person name="Haridas S."/>
            <person name="Andreopoulos B."/>
            <person name="Riley R."/>
            <person name="LaButti K."/>
            <person name="Pangilinan J."/>
            <person name="Lipzen A."/>
            <person name="Amirebrahimi M."/>
            <person name="Yan J."/>
            <person name="Adam C."/>
            <person name="Keymanesh K."/>
            <person name="Ng V."/>
            <person name="Louie K."/>
            <person name="Northen T."/>
            <person name="Drula E."/>
            <person name="Henrissat B."/>
            <person name="Hsieh H.M."/>
            <person name="Youens-Clark K."/>
            <person name="Lutzoni F."/>
            <person name="Miadlikowska J."/>
            <person name="Eastwood D.C."/>
            <person name="Hamelin R.C."/>
            <person name="Grigoriev I.V."/>
            <person name="U'Ren J.M."/>
        </authorList>
    </citation>
    <scope>NUCLEOTIDE SEQUENCE [LARGE SCALE GENOMIC DNA]</scope>
    <source>
        <strain evidence="1 2">CBS 119005</strain>
    </source>
</reference>
<comment type="caution">
    <text evidence="1">The sequence shown here is derived from an EMBL/GenBank/DDBJ whole genome shotgun (WGS) entry which is preliminary data.</text>
</comment>
<accession>A0ACB9Z5D9</accession>
<evidence type="ECO:0000313" key="1">
    <source>
        <dbReference type="EMBL" id="KAI4866682.1"/>
    </source>
</evidence>
<proteinExistence type="predicted"/>
<dbReference type="Proteomes" id="UP001497700">
    <property type="component" value="Unassembled WGS sequence"/>
</dbReference>
<dbReference type="EMBL" id="MU393455">
    <property type="protein sequence ID" value="KAI4866682.1"/>
    <property type="molecule type" value="Genomic_DNA"/>
</dbReference>